<feature type="domain" description="DUF7344" evidence="3">
    <location>
        <begin position="31"/>
        <end position="108"/>
    </location>
</feature>
<proteinExistence type="predicted"/>
<feature type="transmembrane region" description="Helical" evidence="2">
    <location>
        <begin position="162"/>
        <end position="180"/>
    </location>
</feature>
<dbReference type="InterPro" id="IPR036390">
    <property type="entry name" value="WH_DNA-bd_sf"/>
</dbReference>
<evidence type="ECO:0000256" key="2">
    <source>
        <dbReference type="SAM" id="Phobius"/>
    </source>
</evidence>
<sequence>MLSKSTTTQTHETVGGPTKIHEPDSMDTILKALSNRRRREVIRYLKQYDGTATVRDIAHQLAAWENEIPEIEVSYDQRKRVYTSLHQSHLPKLARDGFIEYNRNRGTVALSPGASELNMFLEVTQEGELLWGEYYFGLSLVFLAAVVAASIGAWPFALVSGYVYAALFAIIGCLSSLYHLRSTYKNAIET</sequence>
<feature type="transmembrane region" description="Helical" evidence="2">
    <location>
        <begin position="134"/>
        <end position="156"/>
    </location>
</feature>
<dbReference type="AlphaFoldDB" id="A0AAE3K8Z4"/>
<feature type="region of interest" description="Disordered" evidence="1">
    <location>
        <begin position="1"/>
        <end position="23"/>
    </location>
</feature>
<keyword evidence="5" id="KW-1185">Reference proteome</keyword>
<organism evidence="4 5">
    <name type="scientific">Natronocalculus amylovorans</name>
    <dbReference type="NCBI Taxonomy" id="2917812"/>
    <lineage>
        <taxon>Archaea</taxon>
        <taxon>Methanobacteriati</taxon>
        <taxon>Methanobacteriota</taxon>
        <taxon>Stenosarchaea group</taxon>
        <taxon>Halobacteria</taxon>
        <taxon>Halobacteriales</taxon>
        <taxon>Haloferacaceae</taxon>
        <taxon>Natronocalculus</taxon>
    </lineage>
</organism>
<evidence type="ECO:0000313" key="5">
    <source>
        <dbReference type="Proteomes" id="UP001203207"/>
    </source>
</evidence>
<dbReference type="Gene3D" id="1.10.10.10">
    <property type="entry name" value="Winged helix-like DNA-binding domain superfamily/Winged helix DNA-binding domain"/>
    <property type="match status" value="1"/>
</dbReference>
<dbReference type="RefSeq" id="WP_250585211.1">
    <property type="nucleotide sequence ID" value="NZ_JAKRVX010000006.1"/>
</dbReference>
<evidence type="ECO:0000259" key="3">
    <source>
        <dbReference type="Pfam" id="PF24035"/>
    </source>
</evidence>
<gene>
    <name evidence="4" type="ORF">AArcSt2_12840</name>
</gene>
<feature type="compositionally biased region" description="Polar residues" evidence="1">
    <location>
        <begin position="1"/>
        <end position="12"/>
    </location>
</feature>
<evidence type="ECO:0000313" key="4">
    <source>
        <dbReference type="EMBL" id="MCL9817827.1"/>
    </source>
</evidence>
<accession>A0AAE3K8Z4</accession>
<dbReference type="InterPro" id="IPR036388">
    <property type="entry name" value="WH-like_DNA-bd_sf"/>
</dbReference>
<dbReference type="Proteomes" id="UP001203207">
    <property type="component" value="Unassembled WGS sequence"/>
</dbReference>
<dbReference type="SUPFAM" id="SSF46785">
    <property type="entry name" value="Winged helix' DNA-binding domain"/>
    <property type="match status" value="1"/>
</dbReference>
<protein>
    <submittedName>
        <fullName evidence="4">Helix-turn-helix domain-containing protein</fullName>
    </submittedName>
</protein>
<keyword evidence="2" id="KW-0812">Transmembrane</keyword>
<comment type="caution">
    <text evidence="4">The sequence shown here is derived from an EMBL/GenBank/DDBJ whole genome shotgun (WGS) entry which is preliminary data.</text>
</comment>
<dbReference type="EMBL" id="JAKRVX010000006">
    <property type="protein sequence ID" value="MCL9817827.1"/>
    <property type="molecule type" value="Genomic_DNA"/>
</dbReference>
<dbReference type="InterPro" id="IPR055768">
    <property type="entry name" value="DUF7344"/>
</dbReference>
<keyword evidence="2" id="KW-0472">Membrane</keyword>
<reference evidence="4" key="2">
    <citation type="submission" date="2022-02" db="EMBL/GenBank/DDBJ databases">
        <authorList>
            <person name="Elcheninov A.G."/>
            <person name="Sorokin D.Y."/>
            <person name="Kublanov I.V."/>
        </authorList>
    </citation>
    <scope>NUCLEOTIDE SEQUENCE</scope>
    <source>
        <strain evidence="4">AArc-St2</strain>
    </source>
</reference>
<dbReference type="Pfam" id="PF24035">
    <property type="entry name" value="DUF7344"/>
    <property type="match status" value="1"/>
</dbReference>
<keyword evidence="2" id="KW-1133">Transmembrane helix</keyword>
<name>A0AAE3K8Z4_9EURY</name>
<reference evidence="4" key="1">
    <citation type="journal article" date="2022" name="Syst. Appl. Microbiol.">
        <title>Natronocalculus amylovorans gen. nov., sp. nov., and Natranaeroarchaeum aerophilus sp. nov., dominant culturable amylolytic natronoarchaea from hypersaline soda lakes in southwestern Siberia.</title>
        <authorList>
            <person name="Sorokin D.Y."/>
            <person name="Elcheninov A.G."/>
            <person name="Khizhniak T.V."/>
            <person name="Koenen M."/>
            <person name="Bale N.J."/>
            <person name="Damste J.S.S."/>
            <person name="Kublanov I.V."/>
        </authorList>
    </citation>
    <scope>NUCLEOTIDE SEQUENCE</scope>
    <source>
        <strain evidence="4">AArc-St2</strain>
    </source>
</reference>
<evidence type="ECO:0000256" key="1">
    <source>
        <dbReference type="SAM" id="MobiDB-lite"/>
    </source>
</evidence>